<evidence type="ECO:0000256" key="1">
    <source>
        <dbReference type="ARBA" id="ARBA00022448"/>
    </source>
</evidence>
<proteinExistence type="predicted"/>
<feature type="domain" description="ABC transporter" evidence="4">
    <location>
        <begin position="5"/>
        <end position="225"/>
    </location>
</feature>
<sequence>MTPVVEWRDVSRTYDAAPPVEALKPCSLTIARGDHVAVIGRSGSGKSTLLNLLGLLDAPSGGTYLLEGSDVGGLTEAARTGVRNHLLGFVFQAFHLLSYRTSLENVELALLYSGVPPRRRRDSAAEALTKVGLAHRLDAFPPTLSGGERQRVAIARAIVKRPSLLLCDEPTGSLDSVTTGTVLDLLDELNGDGLTVVVVTHEDDVAKRARRLVEIHDGLLTEARA</sequence>
<dbReference type="SUPFAM" id="SSF52540">
    <property type="entry name" value="P-loop containing nucleoside triphosphate hydrolases"/>
    <property type="match status" value="1"/>
</dbReference>
<keyword evidence="3 5" id="KW-0067">ATP-binding</keyword>
<dbReference type="Pfam" id="PF00005">
    <property type="entry name" value="ABC_tran"/>
    <property type="match status" value="1"/>
</dbReference>
<reference evidence="5 6" key="1">
    <citation type="submission" date="2018-06" db="EMBL/GenBank/DDBJ databases">
        <title>Sphaerisporangium craniellae sp. nov., isolated from a marine sponge in the South China Sea.</title>
        <authorList>
            <person name="Li L."/>
        </authorList>
    </citation>
    <scope>NUCLEOTIDE SEQUENCE [LARGE SCALE GENOMIC DNA]</scope>
    <source>
        <strain evidence="5 6">LHW63015</strain>
    </source>
</reference>
<gene>
    <name evidence="5" type="ORF">DP939_26415</name>
</gene>
<name>A0A366LUJ8_9ACTN</name>
<dbReference type="RefSeq" id="WP_113983478.1">
    <property type="nucleotide sequence ID" value="NZ_QMEY01000013.1"/>
</dbReference>
<dbReference type="InterPro" id="IPR027417">
    <property type="entry name" value="P-loop_NTPase"/>
</dbReference>
<evidence type="ECO:0000259" key="4">
    <source>
        <dbReference type="PROSITE" id="PS50893"/>
    </source>
</evidence>
<organism evidence="5 6">
    <name type="scientific">Spongiactinospora rosea</name>
    <dbReference type="NCBI Taxonomy" id="2248750"/>
    <lineage>
        <taxon>Bacteria</taxon>
        <taxon>Bacillati</taxon>
        <taxon>Actinomycetota</taxon>
        <taxon>Actinomycetes</taxon>
        <taxon>Streptosporangiales</taxon>
        <taxon>Streptosporangiaceae</taxon>
        <taxon>Spongiactinospora</taxon>
    </lineage>
</organism>
<dbReference type="InterPro" id="IPR003439">
    <property type="entry name" value="ABC_transporter-like_ATP-bd"/>
</dbReference>
<dbReference type="InterPro" id="IPR015854">
    <property type="entry name" value="ABC_transpr_LolD-like"/>
</dbReference>
<dbReference type="InterPro" id="IPR017871">
    <property type="entry name" value="ABC_transporter-like_CS"/>
</dbReference>
<dbReference type="GO" id="GO:0022857">
    <property type="term" value="F:transmembrane transporter activity"/>
    <property type="evidence" value="ECO:0007669"/>
    <property type="project" value="TreeGrafter"/>
</dbReference>
<accession>A0A366LUJ8</accession>
<dbReference type="GO" id="GO:0005886">
    <property type="term" value="C:plasma membrane"/>
    <property type="evidence" value="ECO:0007669"/>
    <property type="project" value="TreeGrafter"/>
</dbReference>
<dbReference type="InterPro" id="IPR017911">
    <property type="entry name" value="MacB-like_ATP-bd"/>
</dbReference>
<keyword evidence="2" id="KW-0547">Nucleotide-binding</keyword>
<evidence type="ECO:0000256" key="2">
    <source>
        <dbReference type="ARBA" id="ARBA00022741"/>
    </source>
</evidence>
<protein>
    <submittedName>
        <fullName evidence="5">ABC transporter ATP-binding protein</fullName>
    </submittedName>
</protein>
<dbReference type="CDD" id="cd03255">
    <property type="entry name" value="ABC_MJ0796_LolCDE_FtsE"/>
    <property type="match status" value="1"/>
</dbReference>
<dbReference type="GO" id="GO:0098796">
    <property type="term" value="C:membrane protein complex"/>
    <property type="evidence" value="ECO:0007669"/>
    <property type="project" value="UniProtKB-ARBA"/>
</dbReference>
<dbReference type="EMBL" id="QMEY01000013">
    <property type="protein sequence ID" value="RBQ17029.1"/>
    <property type="molecule type" value="Genomic_DNA"/>
</dbReference>
<evidence type="ECO:0000256" key="3">
    <source>
        <dbReference type="ARBA" id="ARBA00022840"/>
    </source>
</evidence>
<dbReference type="InterPro" id="IPR003593">
    <property type="entry name" value="AAA+_ATPase"/>
</dbReference>
<dbReference type="SMART" id="SM00382">
    <property type="entry name" value="AAA"/>
    <property type="match status" value="1"/>
</dbReference>
<dbReference type="GO" id="GO:0005524">
    <property type="term" value="F:ATP binding"/>
    <property type="evidence" value="ECO:0007669"/>
    <property type="project" value="UniProtKB-KW"/>
</dbReference>
<evidence type="ECO:0000313" key="5">
    <source>
        <dbReference type="EMBL" id="RBQ17029.1"/>
    </source>
</evidence>
<dbReference type="PANTHER" id="PTHR24220">
    <property type="entry name" value="IMPORT ATP-BINDING PROTEIN"/>
    <property type="match status" value="1"/>
</dbReference>
<dbReference type="GO" id="GO:0016887">
    <property type="term" value="F:ATP hydrolysis activity"/>
    <property type="evidence" value="ECO:0007669"/>
    <property type="project" value="InterPro"/>
</dbReference>
<dbReference type="PANTHER" id="PTHR24220:SF86">
    <property type="entry name" value="ABC TRANSPORTER ABCH.1"/>
    <property type="match status" value="1"/>
</dbReference>
<evidence type="ECO:0000313" key="6">
    <source>
        <dbReference type="Proteomes" id="UP000253303"/>
    </source>
</evidence>
<dbReference type="PROSITE" id="PS00211">
    <property type="entry name" value="ABC_TRANSPORTER_1"/>
    <property type="match status" value="1"/>
</dbReference>
<dbReference type="OrthoDB" id="9802264at2"/>
<dbReference type="Gene3D" id="3.40.50.300">
    <property type="entry name" value="P-loop containing nucleotide triphosphate hydrolases"/>
    <property type="match status" value="1"/>
</dbReference>
<dbReference type="PROSITE" id="PS50893">
    <property type="entry name" value="ABC_TRANSPORTER_2"/>
    <property type="match status" value="1"/>
</dbReference>
<keyword evidence="1" id="KW-0813">Transport</keyword>
<comment type="caution">
    <text evidence="5">The sequence shown here is derived from an EMBL/GenBank/DDBJ whole genome shotgun (WGS) entry which is preliminary data.</text>
</comment>
<keyword evidence="6" id="KW-1185">Reference proteome</keyword>
<dbReference type="Proteomes" id="UP000253303">
    <property type="component" value="Unassembled WGS sequence"/>
</dbReference>
<dbReference type="FunFam" id="3.40.50.300:FF:000032">
    <property type="entry name" value="Export ABC transporter ATP-binding protein"/>
    <property type="match status" value="1"/>
</dbReference>
<dbReference type="AlphaFoldDB" id="A0A366LUJ8"/>